<accession>A0A936ZD83</accession>
<comment type="caution">
    <text evidence="1">The sequence shown here is derived from an EMBL/GenBank/DDBJ whole genome shotgun (WGS) entry which is preliminary data.</text>
</comment>
<organism evidence="1 2">
    <name type="scientific">Ramlibacter aurantiacus</name>
    <dbReference type="NCBI Taxonomy" id="2801330"/>
    <lineage>
        <taxon>Bacteria</taxon>
        <taxon>Pseudomonadati</taxon>
        <taxon>Pseudomonadota</taxon>
        <taxon>Betaproteobacteria</taxon>
        <taxon>Burkholderiales</taxon>
        <taxon>Comamonadaceae</taxon>
        <taxon>Ramlibacter</taxon>
    </lineage>
</organism>
<dbReference type="AlphaFoldDB" id="A0A936ZD83"/>
<protein>
    <submittedName>
        <fullName evidence="1">Uncharacterized protein</fullName>
    </submittedName>
</protein>
<dbReference type="EMBL" id="JAEQNA010000001">
    <property type="protein sequence ID" value="MBL0419469.1"/>
    <property type="molecule type" value="Genomic_DNA"/>
</dbReference>
<name>A0A936ZD83_9BURK</name>
<sequence length="249" mass="27942">MRISVNRGGVAVTDERRGRHRAPLATFQPTRRLSMFCCRSTAGAPSLPRSIGDLQGTFQISGVTPNDGDLRVHAGGRNAHVNTRNRAGEKRSRTEHRAFAYEMVRSALQLSVQARVPSVSDDATRAGVLADRILGHLDCTNPAAGIRVRDVRRLHEWEESSFKAFLPRATQASLDQVLRHYASWSVFKEGTHRRELLEQLIAHVAQHRPDELRVPLAPSSPNLLNQAVWHLRLMGAESVPWLLERYDLK</sequence>
<dbReference type="Proteomes" id="UP000613011">
    <property type="component" value="Unassembled WGS sequence"/>
</dbReference>
<proteinExistence type="predicted"/>
<evidence type="ECO:0000313" key="1">
    <source>
        <dbReference type="EMBL" id="MBL0419469.1"/>
    </source>
</evidence>
<gene>
    <name evidence="1" type="ORF">JI739_03815</name>
</gene>
<evidence type="ECO:0000313" key="2">
    <source>
        <dbReference type="Proteomes" id="UP000613011"/>
    </source>
</evidence>
<dbReference type="RefSeq" id="WP_201682498.1">
    <property type="nucleotide sequence ID" value="NZ_JAEQNA010000001.1"/>
</dbReference>
<keyword evidence="2" id="KW-1185">Reference proteome</keyword>
<reference evidence="1" key="1">
    <citation type="submission" date="2021-01" db="EMBL/GenBank/DDBJ databases">
        <title>Ramlibacter sp. strain AW1 16S ribosomal RNA gene Genome sequencing and assembly.</title>
        <authorList>
            <person name="Kang M."/>
        </authorList>
    </citation>
    <scope>NUCLEOTIDE SEQUENCE</scope>
    <source>
        <strain evidence="1">AW1</strain>
    </source>
</reference>